<evidence type="ECO:0000313" key="8">
    <source>
        <dbReference type="EMBL" id="TDQ37990.1"/>
    </source>
</evidence>
<sequence length="111" mass="12108">MRGQTAGILALVFVCIVAAFAVINVDPVQVNYFIGTAEVPLILVILFSALLGGIIVGFFSLVRYYKGQRSDKRNQVNARDESAHAPGNEEAHSFTKPSVLETPEENDTKNK</sequence>
<proteinExistence type="predicted"/>
<evidence type="ECO:0000256" key="3">
    <source>
        <dbReference type="ARBA" id="ARBA00022989"/>
    </source>
</evidence>
<evidence type="ECO:0000256" key="2">
    <source>
        <dbReference type="ARBA" id="ARBA00022692"/>
    </source>
</evidence>
<dbReference type="GO" id="GO:0005886">
    <property type="term" value="C:plasma membrane"/>
    <property type="evidence" value="ECO:0007669"/>
    <property type="project" value="InterPro"/>
</dbReference>
<keyword evidence="4 6" id="KW-0472">Membrane</keyword>
<keyword evidence="2 6" id="KW-0812">Transmembrane</keyword>
<evidence type="ECO:0000256" key="6">
    <source>
        <dbReference type="SAM" id="Phobius"/>
    </source>
</evidence>
<comment type="caution">
    <text evidence="8">The sequence shown here is derived from an EMBL/GenBank/DDBJ whole genome shotgun (WGS) entry which is preliminary data.</text>
</comment>
<feature type="transmembrane region" description="Helical" evidence="6">
    <location>
        <begin position="41"/>
        <end position="65"/>
    </location>
</feature>
<organism evidence="8 9">
    <name type="scientific">Aureibacillus halotolerans</name>
    <dbReference type="NCBI Taxonomy" id="1508390"/>
    <lineage>
        <taxon>Bacteria</taxon>
        <taxon>Bacillati</taxon>
        <taxon>Bacillota</taxon>
        <taxon>Bacilli</taxon>
        <taxon>Bacillales</taxon>
        <taxon>Bacillaceae</taxon>
        <taxon>Aureibacillus</taxon>
    </lineage>
</organism>
<dbReference type="InterPro" id="IPR010445">
    <property type="entry name" value="LapA_dom"/>
</dbReference>
<dbReference type="Pfam" id="PF06305">
    <property type="entry name" value="LapA_dom"/>
    <property type="match status" value="1"/>
</dbReference>
<keyword evidence="1" id="KW-1003">Cell membrane</keyword>
<dbReference type="PANTHER" id="PTHR41335">
    <property type="entry name" value="MEMBRANE PROTEIN-RELATED"/>
    <property type="match status" value="1"/>
</dbReference>
<dbReference type="AlphaFoldDB" id="A0A4R6TVY8"/>
<feature type="compositionally biased region" description="Basic and acidic residues" evidence="5">
    <location>
        <begin position="69"/>
        <end position="93"/>
    </location>
</feature>
<evidence type="ECO:0000256" key="5">
    <source>
        <dbReference type="SAM" id="MobiDB-lite"/>
    </source>
</evidence>
<gene>
    <name evidence="8" type="ORF">EV213_11169</name>
</gene>
<keyword evidence="9" id="KW-1185">Reference proteome</keyword>
<name>A0A4R6TVY8_9BACI</name>
<reference evidence="8 9" key="1">
    <citation type="submission" date="2019-03" db="EMBL/GenBank/DDBJ databases">
        <title>Genomic Encyclopedia of Type Strains, Phase IV (KMG-IV): sequencing the most valuable type-strain genomes for metagenomic binning, comparative biology and taxonomic classification.</title>
        <authorList>
            <person name="Goeker M."/>
        </authorList>
    </citation>
    <scope>NUCLEOTIDE SEQUENCE [LARGE SCALE GENOMIC DNA]</scope>
    <source>
        <strain evidence="8 9">DSM 28697</strain>
    </source>
</reference>
<feature type="domain" description="Lipopolysaccharide assembly protein A" evidence="7">
    <location>
        <begin position="24"/>
        <end position="75"/>
    </location>
</feature>
<dbReference type="RefSeq" id="WP_133581040.1">
    <property type="nucleotide sequence ID" value="NZ_SNYJ01000011.1"/>
</dbReference>
<dbReference type="EMBL" id="SNYJ01000011">
    <property type="protein sequence ID" value="TDQ37990.1"/>
    <property type="molecule type" value="Genomic_DNA"/>
</dbReference>
<dbReference type="PANTHER" id="PTHR41335:SF1">
    <property type="entry name" value="MEMBRANE PROTEIN"/>
    <property type="match status" value="1"/>
</dbReference>
<dbReference type="Proteomes" id="UP000295632">
    <property type="component" value="Unassembled WGS sequence"/>
</dbReference>
<evidence type="ECO:0000256" key="4">
    <source>
        <dbReference type="ARBA" id="ARBA00023136"/>
    </source>
</evidence>
<evidence type="ECO:0000256" key="1">
    <source>
        <dbReference type="ARBA" id="ARBA00022475"/>
    </source>
</evidence>
<accession>A0A4R6TVY8</accession>
<keyword evidence="3 6" id="KW-1133">Transmembrane helix</keyword>
<dbReference type="OrthoDB" id="2990728at2"/>
<evidence type="ECO:0000313" key="9">
    <source>
        <dbReference type="Proteomes" id="UP000295632"/>
    </source>
</evidence>
<evidence type="ECO:0000259" key="7">
    <source>
        <dbReference type="Pfam" id="PF06305"/>
    </source>
</evidence>
<protein>
    <submittedName>
        <fullName evidence="8">Putative integral membrane protein</fullName>
    </submittedName>
</protein>
<feature type="region of interest" description="Disordered" evidence="5">
    <location>
        <begin position="69"/>
        <end position="111"/>
    </location>
</feature>